<feature type="compositionally biased region" description="Low complexity" evidence="1">
    <location>
        <begin position="116"/>
        <end position="137"/>
    </location>
</feature>
<feature type="compositionally biased region" description="Gly residues" evidence="1">
    <location>
        <begin position="234"/>
        <end position="246"/>
    </location>
</feature>
<reference evidence="3" key="3">
    <citation type="journal article" date="2011" name="PLoS ONE">
        <title>Genome sequence of a mesophilic hydrogenotrophic methanogen Methanocella paludicola, the first cultivated representative of the order Methanocellales.</title>
        <authorList>
            <person name="Sakai S."/>
            <person name="Takaki Y."/>
            <person name="Shimamura S."/>
            <person name="Sekine M."/>
            <person name="Tajima T."/>
            <person name="Kosugi H."/>
            <person name="Ichikawa N."/>
            <person name="Tasumi E."/>
            <person name="Hiraki A.T."/>
            <person name="Shimizu A."/>
            <person name="Kato Y."/>
            <person name="Nishiko R."/>
            <person name="Mori K."/>
            <person name="Fujita N."/>
            <person name="Imachi H."/>
            <person name="Takai K."/>
        </authorList>
    </citation>
    <scope>NUCLEOTIDE SEQUENCE [LARGE SCALE GENOMIC DNA]</scope>
    <source>
        <strain evidence="3">DSM 17711 / JCM 13418 / NBRC 101707 / SANAE</strain>
    </source>
</reference>
<dbReference type="AlphaFoldDB" id="D1YX48"/>
<dbReference type="EMBL" id="AP011532">
    <property type="protein sequence ID" value="BAI61020.1"/>
    <property type="molecule type" value="Genomic_DNA"/>
</dbReference>
<name>D1YX48_METPS</name>
<reference evidence="2 3" key="2">
    <citation type="journal article" date="2008" name="Int. J. Syst. Evol. Microbiol.">
        <title>Methanocella paludicola gen. nov., sp. nov., a methane-producing archaeon, the first isolate of the lineage 'Rice Cluster I', and proposal of the new archaeal order Methanocellales ord. nov.</title>
        <authorList>
            <person name="Sakai S."/>
            <person name="Imachi H."/>
            <person name="Hanada S."/>
            <person name="Ohashi A."/>
            <person name="Harada H."/>
            <person name="Kamagata Y."/>
        </authorList>
    </citation>
    <scope>NUCLEOTIDE SEQUENCE [LARGE SCALE GENOMIC DNA]</scope>
    <source>
        <strain evidence="3">DSM 17711 / JCM 13418 / NBRC 101707 / SANAE</strain>
    </source>
</reference>
<reference evidence="2 3" key="1">
    <citation type="journal article" date="2007" name="Appl. Environ. Microbiol.">
        <title>Isolation of key methanogens for global methane emission from rice paddy fields: a novel isolate affiliated with the clone cluster rice cluster I.</title>
        <authorList>
            <person name="Sakai S."/>
            <person name="Imachi H."/>
            <person name="Sekiguchi Y."/>
            <person name="Ohashi A."/>
            <person name="Harada H."/>
            <person name="Kamagata Y."/>
        </authorList>
    </citation>
    <scope>NUCLEOTIDE SEQUENCE [LARGE SCALE GENOMIC DNA]</scope>
    <source>
        <strain evidence="3">DSM 17711 / JCM 13418 / NBRC 101707 / SANAE</strain>
    </source>
</reference>
<protein>
    <submittedName>
        <fullName evidence="2">Uncharacterized protein</fullName>
    </submittedName>
</protein>
<accession>D1YX48</accession>
<dbReference type="Proteomes" id="UP000001882">
    <property type="component" value="Chromosome"/>
</dbReference>
<dbReference type="KEGG" id="mpd:MCP_0948"/>
<gene>
    <name evidence="2" type="ordered locus">MCP_0948</name>
</gene>
<dbReference type="InParanoid" id="D1YX48"/>
<proteinExistence type="predicted"/>
<evidence type="ECO:0000313" key="3">
    <source>
        <dbReference type="Proteomes" id="UP000001882"/>
    </source>
</evidence>
<evidence type="ECO:0000313" key="2">
    <source>
        <dbReference type="EMBL" id="BAI61020.1"/>
    </source>
</evidence>
<sequence length="265" mass="26490">MRGRNRTDSFIYRYRWRLFFSLLALIFAIPLLIYVSSPVFHAVGLHDMASAGDNMRAASDGQEAAMGSTAASAAAGAAAAGSGSGSENGRGKDDDALAPLTPSSGGEDDLAPLTPSSGADAGTGTDAGSGKDTSTSTDDGKSAWDSFTETVGNAADAVKEAAGNAKDWVSEQVSNEPTGDVSPSTSLDPETSKPPSYDDHEWGTGPNTDKGSGSGSKSDGGSSSGSSTDSGSSGSSGKGSGSGSSGKGSMTNENNTDMFGLPDWL</sequence>
<feature type="compositionally biased region" description="Polar residues" evidence="1">
    <location>
        <begin position="171"/>
        <end position="189"/>
    </location>
</feature>
<organism evidence="2 3">
    <name type="scientific">Methanocella paludicola (strain DSM 17711 / JCM 13418 / NBRC 101707 / SANAE)</name>
    <dbReference type="NCBI Taxonomy" id="304371"/>
    <lineage>
        <taxon>Archaea</taxon>
        <taxon>Methanobacteriati</taxon>
        <taxon>Methanobacteriota</taxon>
        <taxon>Stenosarchaea group</taxon>
        <taxon>Methanomicrobia</taxon>
        <taxon>Methanocellales</taxon>
        <taxon>Methanocellaceae</taxon>
        <taxon>Methanocella</taxon>
    </lineage>
</organism>
<feature type="compositionally biased region" description="Low complexity" evidence="1">
    <location>
        <begin position="209"/>
        <end position="233"/>
    </location>
</feature>
<feature type="region of interest" description="Disordered" evidence="1">
    <location>
        <begin position="79"/>
        <end position="265"/>
    </location>
</feature>
<keyword evidence="3" id="KW-1185">Reference proteome</keyword>
<evidence type="ECO:0000256" key="1">
    <source>
        <dbReference type="SAM" id="MobiDB-lite"/>
    </source>
</evidence>